<dbReference type="InterPro" id="IPR050422">
    <property type="entry name" value="X-Pro_aminopeptidase_P"/>
</dbReference>
<evidence type="ECO:0000259" key="6">
    <source>
        <dbReference type="Pfam" id="PF16188"/>
    </source>
</evidence>
<dbReference type="InterPro" id="IPR032416">
    <property type="entry name" value="Peptidase_M24_C"/>
</dbReference>
<dbReference type="Gene3D" id="3.40.350.10">
    <property type="entry name" value="Creatinase/prolidase N-terminal domain"/>
    <property type="match status" value="2"/>
</dbReference>
<keyword evidence="2" id="KW-0479">Metal-binding</keyword>
<dbReference type="SUPFAM" id="SSF53092">
    <property type="entry name" value="Creatinase/prolidase N-terminal domain"/>
    <property type="match status" value="1"/>
</dbReference>
<dbReference type="SUPFAM" id="SSF55920">
    <property type="entry name" value="Creatinase/aminopeptidase"/>
    <property type="match status" value="1"/>
</dbReference>
<dbReference type="PANTHER" id="PTHR43763">
    <property type="entry name" value="XAA-PRO AMINOPEPTIDASE 1"/>
    <property type="match status" value="1"/>
</dbReference>
<dbReference type="PANTHER" id="PTHR43763:SF6">
    <property type="entry name" value="XAA-PRO AMINOPEPTIDASE 1"/>
    <property type="match status" value="1"/>
</dbReference>
<keyword evidence="8" id="KW-1185">Reference proteome</keyword>
<dbReference type="Gene3D" id="3.90.230.10">
    <property type="entry name" value="Creatinase/methionine aminopeptidase superfamily"/>
    <property type="match status" value="1"/>
</dbReference>
<evidence type="ECO:0000313" key="8">
    <source>
        <dbReference type="Proteomes" id="UP000616779"/>
    </source>
</evidence>
<evidence type="ECO:0000256" key="1">
    <source>
        <dbReference type="ARBA" id="ARBA00008766"/>
    </source>
</evidence>
<evidence type="ECO:0000259" key="4">
    <source>
        <dbReference type="Pfam" id="PF00557"/>
    </source>
</evidence>
<evidence type="ECO:0000313" key="7">
    <source>
        <dbReference type="EMBL" id="NOU74518.1"/>
    </source>
</evidence>
<dbReference type="InterPro" id="IPR033740">
    <property type="entry name" value="Pept_M24B"/>
</dbReference>
<dbReference type="InterPro" id="IPR029149">
    <property type="entry name" value="Creatin/AminoP/Spt16_N"/>
</dbReference>
<protein>
    <submittedName>
        <fullName evidence="7">M24 family metallopeptidase</fullName>
    </submittedName>
</protein>
<evidence type="ECO:0000259" key="5">
    <source>
        <dbReference type="Pfam" id="PF01321"/>
    </source>
</evidence>
<sequence length="593" mass="67713">MNIRDRVEKLRQLMKENQMDAYIIPSFDAHQSEYVAEHWKCRQWISGFTGSAGTVVITLEDAGLWTDGRYYIQAEKQLEGSGIRLFRMVDPGVPFYSEWLADVLNEGSIVGFDGNVFSINMVKKMEKDLKAKRIVLKMNQDLIGDLWEDRPEIPKGPIFTHDVKYAGKSQVEKLNEVRKEMKNIGANYYILTSLDDIAWLLNIRGADVPNNPVVIANVIVAEHKCYLFIDSCKVSPLVKLELEAEGIKLKANHEIQTFLGNLSSGDTIILDTNKTNSRLYNAINSITKKIESPDITTNLKAIKNEVEIKNVKWCEIKDGLAMVKFIKWLKNVVDKEEITEITAEERLEDFRRAQEGYVGPSFDTIAGYREHAAMMHYKANKETQFTLKNEGLFLIDSGGQYYDGTTDITRTIVLGKLTDEQKRDFTLVLKGFIALSSVKYLYGATGSNLDVLARQPIWQYGLDYKCGTGHGVGFFLNVHEGPQSIRNNNNNNVTLEKGMIITNEPGIYLEGKYGIRIENMMLVVEDEKTEFGQFMKFETITYCPIDLAGINKDMLTESEKQWLNNYHQEVNMKLAPYLNEEESGWLREETREI</sequence>
<dbReference type="RefSeq" id="WP_171645923.1">
    <property type="nucleotide sequence ID" value="NZ_WHOA01000166.1"/>
</dbReference>
<feature type="domain" description="Peptidase M24 C-terminal" evidence="6">
    <location>
        <begin position="533"/>
        <end position="593"/>
    </location>
</feature>
<keyword evidence="3" id="KW-0378">Hydrolase</keyword>
<evidence type="ECO:0000256" key="2">
    <source>
        <dbReference type="ARBA" id="ARBA00022723"/>
    </source>
</evidence>
<dbReference type="Pfam" id="PF16189">
    <property type="entry name" value="Creatinase_N_2"/>
    <property type="match status" value="1"/>
</dbReference>
<organism evidence="7 8">
    <name type="scientific">Paenibacillus phytorum</name>
    <dbReference type="NCBI Taxonomy" id="2654977"/>
    <lineage>
        <taxon>Bacteria</taxon>
        <taxon>Bacillati</taxon>
        <taxon>Bacillota</taxon>
        <taxon>Bacilli</taxon>
        <taxon>Bacillales</taxon>
        <taxon>Paenibacillaceae</taxon>
        <taxon>Paenibacillus</taxon>
    </lineage>
</organism>
<dbReference type="InterPro" id="IPR036005">
    <property type="entry name" value="Creatinase/aminopeptidase-like"/>
</dbReference>
<comment type="caution">
    <text evidence="7">The sequence shown here is derived from an EMBL/GenBank/DDBJ whole genome shotgun (WGS) entry which is preliminary data.</text>
</comment>
<dbReference type="Pfam" id="PF16188">
    <property type="entry name" value="Peptidase_M24_C"/>
    <property type="match status" value="1"/>
</dbReference>
<dbReference type="Pfam" id="PF00557">
    <property type="entry name" value="Peptidase_M24"/>
    <property type="match status" value="1"/>
</dbReference>
<feature type="domain" description="Creatinase N-terminal" evidence="5">
    <location>
        <begin position="6"/>
        <end position="132"/>
    </location>
</feature>
<dbReference type="EMBL" id="WHOA01000166">
    <property type="protein sequence ID" value="NOU74518.1"/>
    <property type="molecule type" value="Genomic_DNA"/>
</dbReference>
<feature type="domain" description="Peptidase M24" evidence="4">
    <location>
        <begin position="319"/>
        <end position="525"/>
    </location>
</feature>
<dbReference type="CDD" id="cd01085">
    <property type="entry name" value="APP"/>
    <property type="match status" value="1"/>
</dbReference>
<dbReference type="Proteomes" id="UP000616779">
    <property type="component" value="Unassembled WGS sequence"/>
</dbReference>
<dbReference type="InterPro" id="IPR000587">
    <property type="entry name" value="Creatinase_N"/>
</dbReference>
<gene>
    <name evidence="7" type="ORF">GC098_24495</name>
</gene>
<accession>A0ABX1Y0Y5</accession>
<reference evidence="7 8" key="1">
    <citation type="submission" date="2019-10" db="EMBL/GenBank/DDBJ databases">
        <title>Description of Paenibacillus terrestris sp. nov.</title>
        <authorList>
            <person name="Carlier A."/>
            <person name="Qi S."/>
        </authorList>
    </citation>
    <scope>NUCLEOTIDE SEQUENCE [LARGE SCALE GENOMIC DNA]</scope>
    <source>
        <strain evidence="7 8">LMG 31458</strain>
    </source>
</reference>
<proteinExistence type="inferred from homology"/>
<dbReference type="InterPro" id="IPR000994">
    <property type="entry name" value="Pept_M24"/>
</dbReference>
<evidence type="ECO:0000256" key="3">
    <source>
        <dbReference type="ARBA" id="ARBA00022801"/>
    </source>
</evidence>
<comment type="similarity">
    <text evidence="1">Belongs to the peptidase M24B family.</text>
</comment>
<name>A0ABX1Y0Y5_9BACL</name>
<dbReference type="Pfam" id="PF01321">
    <property type="entry name" value="Creatinase_N"/>
    <property type="match status" value="1"/>
</dbReference>